<feature type="binding site" evidence="15">
    <location>
        <position position="110"/>
    </location>
    <ligand>
        <name>DNA</name>
        <dbReference type="ChEBI" id="CHEBI:16991"/>
    </ligand>
</feature>
<dbReference type="InterPro" id="IPR035937">
    <property type="entry name" value="FPG_N"/>
</dbReference>
<evidence type="ECO:0000256" key="6">
    <source>
        <dbReference type="ARBA" id="ARBA00022771"/>
    </source>
</evidence>
<evidence type="ECO:0000256" key="8">
    <source>
        <dbReference type="ARBA" id="ARBA00022833"/>
    </source>
</evidence>
<comment type="similarity">
    <text evidence="2 15">Belongs to the FPG family.</text>
</comment>
<feature type="active site" description="Proton donor" evidence="15">
    <location>
        <position position="3"/>
    </location>
</feature>
<dbReference type="PROSITE" id="PS01242">
    <property type="entry name" value="ZF_FPG_1"/>
    <property type="match status" value="1"/>
</dbReference>
<comment type="catalytic activity">
    <reaction evidence="1 15">
        <text>Hydrolysis of DNA containing ring-opened 7-methylguanine residues, releasing 2,6-diamino-4-hydroxy-5-(N-methyl)formamidopyrimidine.</text>
        <dbReference type="EC" id="3.2.2.23"/>
    </reaction>
</comment>
<evidence type="ECO:0000259" key="17">
    <source>
        <dbReference type="PROSITE" id="PS51068"/>
    </source>
</evidence>
<feature type="binding site" evidence="15">
    <location>
        <position position="151"/>
    </location>
    <ligand>
        <name>DNA</name>
        <dbReference type="ChEBI" id="CHEBI:16991"/>
    </ligand>
</feature>
<dbReference type="PROSITE" id="PS51066">
    <property type="entry name" value="ZF_FPG_2"/>
    <property type="match status" value="1"/>
</dbReference>
<dbReference type="InterPro" id="IPR010979">
    <property type="entry name" value="Ribosomal_uS13-like_H2TH"/>
</dbReference>
<keyword evidence="8 15" id="KW-0862">Zinc</keyword>
<keyword evidence="7 15" id="KW-0378">Hydrolase</keyword>
<dbReference type="Pfam" id="PF01149">
    <property type="entry name" value="Fapy_DNA_glyco"/>
    <property type="match status" value="1"/>
</dbReference>
<organism evidence="18 19">
    <name type="scientific">Woeseia oceani</name>
    <dbReference type="NCBI Taxonomy" id="1548547"/>
    <lineage>
        <taxon>Bacteria</taxon>
        <taxon>Pseudomonadati</taxon>
        <taxon>Pseudomonadota</taxon>
        <taxon>Gammaproteobacteria</taxon>
        <taxon>Woeseiales</taxon>
        <taxon>Woeseiaceae</taxon>
        <taxon>Woeseia</taxon>
    </lineage>
</organism>
<dbReference type="EMBL" id="CP016268">
    <property type="protein sequence ID" value="ANO49938.1"/>
    <property type="molecule type" value="Genomic_DNA"/>
</dbReference>
<protein>
    <recommendedName>
        <fullName evidence="15">Formamidopyrimidine-DNA glycosylase</fullName>
        <shortName evidence="15">Fapy-DNA glycosylase</shortName>
        <ecNumber evidence="15">3.2.2.23</ecNumber>
    </recommendedName>
    <alternativeName>
        <fullName evidence="15">DNA-(apurinic or apyrimidinic site) lyase MutM</fullName>
        <shortName evidence="15">AP lyase MutM</shortName>
        <ecNumber evidence="15">4.2.99.18</ecNumber>
    </alternativeName>
</protein>
<dbReference type="NCBIfam" id="TIGR00577">
    <property type="entry name" value="fpg"/>
    <property type="match status" value="1"/>
</dbReference>
<dbReference type="InterPro" id="IPR020629">
    <property type="entry name" value="FPG_Glyclase"/>
</dbReference>
<dbReference type="Proteomes" id="UP000092695">
    <property type="component" value="Chromosome"/>
</dbReference>
<evidence type="ECO:0000256" key="12">
    <source>
        <dbReference type="ARBA" id="ARBA00023268"/>
    </source>
</evidence>
<feature type="domain" description="FPG-type" evidence="16">
    <location>
        <begin position="236"/>
        <end position="270"/>
    </location>
</feature>
<dbReference type="Pfam" id="PF06831">
    <property type="entry name" value="H2TH"/>
    <property type="match status" value="1"/>
</dbReference>
<dbReference type="SUPFAM" id="SSF81624">
    <property type="entry name" value="N-terminal domain of MutM-like DNA repair proteins"/>
    <property type="match status" value="1"/>
</dbReference>
<keyword evidence="19" id="KW-1185">Reference proteome</keyword>
<keyword evidence="13 15" id="KW-0326">Glycosidase</keyword>
<evidence type="ECO:0000256" key="15">
    <source>
        <dbReference type="HAMAP-Rule" id="MF_00103"/>
    </source>
</evidence>
<evidence type="ECO:0000256" key="14">
    <source>
        <dbReference type="ARBA" id="ARBA00044632"/>
    </source>
</evidence>
<dbReference type="SMART" id="SM01232">
    <property type="entry name" value="H2TH"/>
    <property type="match status" value="1"/>
</dbReference>
<dbReference type="OrthoDB" id="9800855at2"/>
<dbReference type="SUPFAM" id="SSF57716">
    <property type="entry name" value="Glucocorticoid receptor-like (DNA-binding domain)"/>
    <property type="match status" value="1"/>
</dbReference>
<evidence type="ECO:0000313" key="18">
    <source>
        <dbReference type="EMBL" id="ANO49938.1"/>
    </source>
</evidence>
<dbReference type="InterPro" id="IPR012319">
    <property type="entry name" value="FPG_cat"/>
</dbReference>
<dbReference type="GO" id="GO:0140078">
    <property type="term" value="F:class I DNA-(apurinic or apyrimidinic site) endonuclease activity"/>
    <property type="evidence" value="ECO:0007669"/>
    <property type="project" value="UniProtKB-EC"/>
</dbReference>
<keyword evidence="9 15" id="KW-0238">DNA-binding</keyword>
<feature type="domain" description="Formamidopyrimidine-DNA glycosylase catalytic" evidence="17">
    <location>
        <begin position="2"/>
        <end position="113"/>
    </location>
</feature>
<dbReference type="GO" id="GO:0006284">
    <property type="term" value="P:base-excision repair"/>
    <property type="evidence" value="ECO:0007669"/>
    <property type="project" value="InterPro"/>
</dbReference>
<comment type="subunit">
    <text evidence="3 15">Monomer.</text>
</comment>
<keyword evidence="6 15" id="KW-0863">Zinc-finger</keyword>
<feature type="active site" description="Schiff-base intermediate with DNA" evidence="15">
    <location>
        <position position="2"/>
    </location>
</feature>
<accession>A0A193LBU1</accession>
<dbReference type="GO" id="GO:0008270">
    <property type="term" value="F:zinc ion binding"/>
    <property type="evidence" value="ECO:0007669"/>
    <property type="project" value="UniProtKB-UniRule"/>
</dbReference>
<dbReference type="CDD" id="cd08966">
    <property type="entry name" value="EcFpg-like_N"/>
    <property type="match status" value="1"/>
</dbReference>
<evidence type="ECO:0000256" key="11">
    <source>
        <dbReference type="ARBA" id="ARBA00023239"/>
    </source>
</evidence>
<keyword evidence="11 15" id="KW-0456">Lyase</keyword>
<feature type="binding site" evidence="15">
    <location>
        <position position="91"/>
    </location>
    <ligand>
        <name>DNA</name>
        <dbReference type="ChEBI" id="CHEBI:16991"/>
    </ligand>
</feature>
<dbReference type="SMART" id="SM00898">
    <property type="entry name" value="Fapy_DNA_glyco"/>
    <property type="match status" value="1"/>
</dbReference>
<feature type="active site" description="Proton donor; for delta-elimination activity" evidence="15">
    <location>
        <position position="260"/>
    </location>
</feature>
<comment type="function">
    <text evidence="15">Involved in base excision repair of DNA damaged by oxidation or by mutagenic agents. Acts as DNA glycosylase that recognizes and removes damaged bases. Has a preference for oxidized purines, such as 7,8-dihydro-8-oxoguanine (8-oxoG). Has AP (apurinic/apyrimidinic) lyase activity and introduces nicks in the DNA strand. Cleaves the DNA backbone by beta-delta elimination to generate a single-strand break at the site of the removed base with both 3'- and 5'-phosphates.</text>
</comment>
<keyword evidence="5 15" id="KW-0227">DNA damage</keyword>
<comment type="catalytic activity">
    <reaction evidence="14 15">
        <text>2'-deoxyribonucleotide-(2'-deoxyribose 5'-phosphate)-2'-deoxyribonucleotide-DNA = a 3'-end 2'-deoxyribonucleotide-(2,3-dehydro-2,3-deoxyribose 5'-phosphate)-DNA + a 5'-end 5'-phospho-2'-deoxyribonucleoside-DNA + H(+)</text>
        <dbReference type="Rhea" id="RHEA:66592"/>
        <dbReference type="Rhea" id="RHEA-COMP:13180"/>
        <dbReference type="Rhea" id="RHEA-COMP:16897"/>
        <dbReference type="Rhea" id="RHEA-COMP:17067"/>
        <dbReference type="ChEBI" id="CHEBI:15378"/>
        <dbReference type="ChEBI" id="CHEBI:136412"/>
        <dbReference type="ChEBI" id="CHEBI:157695"/>
        <dbReference type="ChEBI" id="CHEBI:167181"/>
        <dbReference type="EC" id="4.2.99.18"/>
    </reaction>
</comment>
<proteinExistence type="inferred from homology"/>
<evidence type="ECO:0000256" key="7">
    <source>
        <dbReference type="ARBA" id="ARBA00022801"/>
    </source>
</evidence>
<reference evidence="18 19" key="1">
    <citation type="submission" date="2016-06" db="EMBL/GenBank/DDBJ databases">
        <title>Complete genome sequence of a deep-branching marine Gamma Proteobacterium Woeseia oceani type strain XK5.</title>
        <authorList>
            <person name="Mu D."/>
            <person name="Du Z."/>
        </authorList>
    </citation>
    <scope>NUCLEOTIDE SEQUENCE [LARGE SCALE GENOMIC DNA]</scope>
    <source>
        <strain evidence="18 19">XK5</strain>
    </source>
</reference>
<dbReference type="GO" id="GO:0034039">
    <property type="term" value="F:8-oxo-7,8-dihydroguanine DNA N-glycosylase activity"/>
    <property type="evidence" value="ECO:0007669"/>
    <property type="project" value="TreeGrafter"/>
</dbReference>
<dbReference type="STRING" id="1548547.BA177_00735"/>
<gene>
    <name evidence="15" type="primary">mutM</name>
    <name evidence="15" type="synonym">fpg</name>
    <name evidence="18" type="ORF">BA177_00735</name>
</gene>
<dbReference type="GO" id="GO:0003684">
    <property type="term" value="F:damaged DNA binding"/>
    <property type="evidence" value="ECO:0007669"/>
    <property type="project" value="InterPro"/>
</dbReference>
<keyword evidence="10 15" id="KW-0234">DNA repair</keyword>
<dbReference type="SUPFAM" id="SSF46946">
    <property type="entry name" value="S13-like H2TH domain"/>
    <property type="match status" value="1"/>
</dbReference>
<dbReference type="NCBIfam" id="NF002211">
    <property type="entry name" value="PRK01103.1"/>
    <property type="match status" value="1"/>
</dbReference>
<dbReference type="FunFam" id="3.20.190.10:FF:000001">
    <property type="entry name" value="Formamidopyrimidine-DNA glycosylase"/>
    <property type="match status" value="1"/>
</dbReference>
<dbReference type="Pfam" id="PF06827">
    <property type="entry name" value="zf-FPG_IleRS"/>
    <property type="match status" value="1"/>
</dbReference>
<evidence type="ECO:0000256" key="13">
    <source>
        <dbReference type="ARBA" id="ARBA00023295"/>
    </source>
</evidence>
<dbReference type="EC" id="3.2.2.23" evidence="15"/>
<feature type="active site" description="Proton donor; for beta-elimination activity" evidence="15">
    <location>
        <position position="58"/>
    </location>
</feature>
<evidence type="ECO:0000256" key="4">
    <source>
        <dbReference type="ARBA" id="ARBA00022723"/>
    </source>
</evidence>
<dbReference type="InterPro" id="IPR015887">
    <property type="entry name" value="DNA_glyclase_Znf_dom_DNA_BS"/>
</dbReference>
<dbReference type="Gene3D" id="1.10.8.50">
    <property type="match status" value="1"/>
</dbReference>
<evidence type="ECO:0000256" key="3">
    <source>
        <dbReference type="ARBA" id="ARBA00011245"/>
    </source>
</evidence>
<dbReference type="KEGG" id="woc:BA177_00735"/>
<dbReference type="RefSeq" id="WP_068611852.1">
    <property type="nucleotide sequence ID" value="NZ_CP016268.1"/>
</dbReference>
<keyword evidence="4 15" id="KW-0479">Metal-binding</keyword>
<sequence length="270" mass="30463">MPELPEVETSRRGIAPFMEGHRVRQLIVRDRRLRWPIPDGLETTLRGLTVESLTRRAKYLLFRTRHGTLLLHLGMSGSLRIIEPDEPAGKHDHVDLLMSNGKALRFRDPRRFGSLLWSEGERVHPLLAKLGPEPLGDEFTGDYLWQRARGRRIAIKPFIMNAAIVVGVGNIYASEALFEAGIHPFRQAQKVSKARMQNLATAIKEVLARALTAGGTTLRDFSGGDGQPGYFKQQLAVYDRAGRPCRRCKQPLRSTVLGQRATYYCTHCQK</sequence>
<dbReference type="Gene3D" id="3.20.190.10">
    <property type="entry name" value="MutM-like, N-terminal"/>
    <property type="match status" value="1"/>
</dbReference>
<dbReference type="FunFam" id="1.10.8.50:FF:000003">
    <property type="entry name" value="Formamidopyrimidine-DNA glycosylase"/>
    <property type="match status" value="1"/>
</dbReference>
<dbReference type="HAMAP" id="MF_00103">
    <property type="entry name" value="Fapy_DNA_glycosyl"/>
    <property type="match status" value="1"/>
</dbReference>
<evidence type="ECO:0000256" key="9">
    <source>
        <dbReference type="ARBA" id="ARBA00023125"/>
    </source>
</evidence>
<evidence type="ECO:0000256" key="1">
    <source>
        <dbReference type="ARBA" id="ARBA00001668"/>
    </source>
</evidence>
<dbReference type="PANTHER" id="PTHR22993:SF9">
    <property type="entry name" value="FORMAMIDOPYRIMIDINE-DNA GLYCOSYLASE"/>
    <property type="match status" value="1"/>
</dbReference>
<evidence type="ECO:0000256" key="5">
    <source>
        <dbReference type="ARBA" id="ARBA00022763"/>
    </source>
</evidence>
<evidence type="ECO:0000313" key="19">
    <source>
        <dbReference type="Proteomes" id="UP000092695"/>
    </source>
</evidence>
<dbReference type="InterPro" id="IPR000214">
    <property type="entry name" value="Znf_DNA_glyclase/AP_lyase"/>
</dbReference>
<keyword evidence="12 15" id="KW-0511">Multifunctional enzyme</keyword>
<dbReference type="PANTHER" id="PTHR22993">
    <property type="entry name" value="FORMAMIDOPYRIMIDINE-DNA GLYCOSYLASE"/>
    <property type="match status" value="1"/>
</dbReference>
<comment type="cofactor">
    <cofactor evidence="15">
        <name>Zn(2+)</name>
        <dbReference type="ChEBI" id="CHEBI:29105"/>
    </cofactor>
    <text evidence="15">Binds 1 zinc ion per subunit.</text>
</comment>
<dbReference type="AlphaFoldDB" id="A0A193LBU1"/>
<dbReference type="InterPro" id="IPR015886">
    <property type="entry name" value="H2TH_FPG"/>
</dbReference>
<name>A0A193LBU1_9GAMM</name>
<evidence type="ECO:0000256" key="2">
    <source>
        <dbReference type="ARBA" id="ARBA00009409"/>
    </source>
</evidence>
<dbReference type="InterPro" id="IPR010663">
    <property type="entry name" value="Znf_FPG/IleRS"/>
</dbReference>
<dbReference type="EC" id="4.2.99.18" evidence="15"/>
<evidence type="ECO:0000259" key="16">
    <source>
        <dbReference type="PROSITE" id="PS51066"/>
    </source>
</evidence>
<dbReference type="PROSITE" id="PS51068">
    <property type="entry name" value="FPG_CAT"/>
    <property type="match status" value="1"/>
</dbReference>
<evidence type="ECO:0000256" key="10">
    <source>
        <dbReference type="ARBA" id="ARBA00023204"/>
    </source>
</evidence>